<dbReference type="Proteomes" id="UP001153269">
    <property type="component" value="Unassembled WGS sequence"/>
</dbReference>
<protein>
    <submittedName>
        <fullName evidence="2">Uncharacterized protein</fullName>
    </submittedName>
</protein>
<comment type="caution">
    <text evidence="2">The sequence shown here is derived from an EMBL/GenBank/DDBJ whole genome shotgun (WGS) entry which is preliminary data.</text>
</comment>
<reference evidence="2" key="1">
    <citation type="submission" date="2020-03" db="EMBL/GenBank/DDBJ databases">
        <authorList>
            <person name="Weist P."/>
        </authorList>
    </citation>
    <scope>NUCLEOTIDE SEQUENCE</scope>
</reference>
<feature type="region of interest" description="Disordered" evidence="1">
    <location>
        <begin position="65"/>
        <end position="101"/>
    </location>
</feature>
<proteinExistence type="predicted"/>
<sequence>MPAPGIRPAIFVSYPREASNSRAADQSGQRRSARLPQAAYLTCGKEAFSMLIISRLDRWYRPEDEYEDKEEDDILHKGKPPRRSSSSTSHLRDENASGVDT</sequence>
<name>A0A9N7U3H8_PLEPL</name>
<evidence type="ECO:0000313" key="2">
    <source>
        <dbReference type="EMBL" id="CAB1423951.1"/>
    </source>
</evidence>
<feature type="region of interest" description="Disordered" evidence="1">
    <location>
        <begin position="1"/>
        <end position="33"/>
    </location>
</feature>
<organism evidence="2 3">
    <name type="scientific">Pleuronectes platessa</name>
    <name type="common">European plaice</name>
    <dbReference type="NCBI Taxonomy" id="8262"/>
    <lineage>
        <taxon>Eukaryota</taxon>
        <taxon>Metazoa</taxon>
        <taxon>Chordata</taxon>
        <taxon>Craniata</taxon>
        <taxon>Vertebrata</taxon>
        <taxon>Euteleostomi</taxon>
        <taxon>Actinopterygii</taxon>
        <taxon>Neopterygii</taxon>
        <taxon>Teleostei</taxon>
        <taxon>Neoteleostei</taxon>
        <taxon>Acanthomorphata</taxon>
        <taxon>Carangaria</taxon>
        <taxon>Pleuronectiformes</taxon>
        <taxon>Pleuronectoidei</taxon>
        <taxon>Pleuronectidae</taxon>
        <taxon>Pleuronectes</taxon>
    </lineage>
</organism>
<keyword evidence="3" id="KW-1185">Reference proteome</keyword>
<feature type="compositionally biased region" description="Polar residues" evidence="1">
    <location>
        <begin position="18"/>
        <end position="30"/>
    </location>
</feature>
<dbReference type="AlphaFoldDB" id="A0A9N7U3H8"/>
<gene>
    <name evidence="2" type="ORF">PLEPLA_LOCUS11872</name>
</gene>
<evidence type="ECO:0000313" key="3">
    <source>
        <dbReference type="Proteomes" id="UP001153269"/>
    </source>
</evidence>
<accession>A0A9N7U3H8</accession>
<dbReference type="EMBL" id="CADEAL010000694">
    <property type="protein sequence ID" value="CAB1423951.1"/>
    <property type="molecule type" value="Genomic_DNA"/>
</dbReference>
<evidence type="ECO:0000256" key="1">
    <source>
        <dbReference type="SAM" id="MobiDB-lite"/>
    </source>
</evidence>